<proteinExistence type="inferred from homology"/>
<keyword evidence="6 9" id="KW-1133">Transmembrane helix</keyword>
<dbReference type="EMBL" id="CAJJDM010000059">
    <property type="protein sequence ID" value="CAD8077742.1"/>
    <property type="molecule type" value="Genomic_DNA"/>
</dbReference>
<dbReference type="Pfam" id="PF06645">
    <property type="entry name" value="SPC12"/>
    <property type="match status" value="1"/>
</dbReference>
<sequence>MAEGQSDTFWKSLYIYFNEMDFESQLFVKKIYKIIILTVAIISFIIAYFLERFSVCVYSTIGASVLCILVLAPAWPMWKKNQPNWQQANWQKQK</sequence>
<name>A0A8S1MGG0_PARPR</name>
<evidence type="ECO:0000256" key="1">
    <source>
        <dbReference type="ARBA" id="ARBA00004477"/>
    </source>
</evidence>
<dbReference type="PANTHER" id="PTHR13202">
    <property type="entry name" value="MICROSOMAL SIGNAL PEPTIDASE 12 KDA SUBUNIT"/>
    <property type="match status" value="1"/>
</dbReference>
<comment type="function">
    <text evidence="8">Component of the signal peptidase complex (SPC) which catalyzes the cleavage of N-terminal signal sequences from nascent proteins as they are translocated into the lumen of the endoplasmic reticulum. Dispensable for SPC enzymatic activity.</text>
</comment>
<keyword evidence="5" id="KW-0256">Endoplasmic reticulum</keyword>
<dbReference type="GO" id="GO:0045047">
    <property type="term" value="P:protein targeting to ER"/>
    <property type="evidence" value="ECO:0007669"/>
    <property type="project" value="TreeGrafter"/>
</dbReference>
<evidence type="ECO:0000256" key="3">
    <source>
        <dbReference type="ARBA" id="ARBA00017059"/>
    </source>
</evidence>
<feature type="transmembrane region" description="Helical" evidence="9">
    <location>
        <begin position="55"/>
        <end position="75"/>
    </location>
</feature>
<keyword evidence="7 9" id="KW-0472">Membrane</keyword>
<protein>
    <recommendedName>
        <fullName evidence="3">Signal peptidase complex subunit 1</fullName>
    </recommendedName>
</protein>
<organism evidence="10 11">
    <name type="scientific">Paramecium primaurelia</name>
    <dbReference type="NCBI Taxonomy" id="5886"/>
    <lineage>
        <taxon>Eukaryota</taxon>
        <taxon>Sar</taxon>
        <taxon>Alveolata</taxon>
        <taxon>Ciliophora</taxon>
        <taxon>Intramacronucleata</taxon>
        <taxon>Oligohymenophorea</taxon>
        <taxon>Peniculida</taxon>
        <taxon>Parameciidae</taxon>
        <taxon>Paramecium</taxon>
    </lineage>
</organism>
<dbReference type="Proteomes" id="UP000688137">
    <property type="component" value="Unassembled WGS sequence"/>
</dbReference>
<evidence type="ECO:0000313" key="11">
    <source>
        <dbReference type="Proteomes" id="UP000688137"/>
    </source>
</evidence>
<dbReference type="GO" id="GO:0005787">
    <property type="term" value="C:signal peptidase complex"/>
    <property type="evidence" value="ECO:0007669"/>
    <property type="project" value="InterPro"/>
</dbReference>
<accession>A0A8S1MGG0</accession>
<feature type="transmembrane region" description="Helical" evidence="9">
    <location>
        <begin position="31"/>
        <end position="50"/>
    </location>
</feature>
<comment type="caution">
    <text evidence="10">The sequence shown here is derived from an EMBL/GenBank/DDBJ whole genome shotgun (WGS) entry which is preliminary data.</text>
</comment>
<dbReference type="InterPro" id="IPR009542">
    <property type="entry name" value="Spc1/SPCS1"/>
</dbReference>
<keyword evidence="4 9" id="KW-0812">Transmembrane</keyword>
<evidence type="ECO:0000256" key="9">
    <source>
        <dbReference type="SAM" id="Phobius"/>
    </source>
</evidence>
<dbReference type="AlphaFoldDB" id="A0A8S1MGG0"/>
<gene>
    <name evidence="10" type="ORF">PPRIM_AZ9-3.1.T0580265</name>
</gene>
<evidence type="ECO:0000256" key="6">
    <source>
        <dbReference type="ARBA" id="ARBA00022989"/>
    </source>
</evidence>
<reference evidence="10" key="1">
    <citation type="submission" date="2021-01" db="EMBL/GenBank/DDBJ databases">
        <authorList>
            <consortium name="Genoscope - CEA"/>
            <person name="William W."/>
        </authorList>
    </citation>
    <scope>NUCLEOTIDE SEQUENCE</scope>
</reference>
<evidence type="ECO:0000256" key="2">
    <source>
        <dbReference type="ARBA" id="ARBA00005245"/>
    </source>
</evidence>
<evidence type="ECO:0000256" key="5">
    <source>
        <dbReference type="ARBA" id="ARBA00022824"/>
    </source>
</evidence>
<comment type="similarity">
    <text evidence="2">Belongs to the SPCS1 family.</text>
</comment>
<evidence type="ECO:0000256" key="8">
    <source>
        <dbReference type="ARBA" id="ARBA00045204"/>
    </source>
</evidence>
<dbReference type="GO" id="GO:0006465">
    <property type="term" value="P:signal peptide processing"/>
    <property type="evidence" value="ECO:0007669"/>
    <property type="project" value="InterPro"/>
</dbReference>
<dbReference type="OMA" id="NWQQANW"/>
<keyword evidence="11" id="KW-1185">Reference proteome</keyword>
<evidence type="ECO:0000313" key="10">
    <source>
        <dbReference type="EMBL" id="CAD8077742.1"/>
    </source>
</evidence>
<dbReference type="PANTHER" id="PTHR13202:SF0">
    <property type="entry name" value="SIGNAL PEPTIDASE COMPLEX SUBUNIT 1"/>
    <property type="match status" value="1"/>
</dbReference>
<evidence type="ECO:0000256" key="7">
    <source>
        <dbReference type="ARBA" id="ARBA00023136"/>
    </source>
</evidence>
<comment type="subcellular location">
    <subcellularLocation>
        <location evidence="1">Endoplasmic reticulum membrane</location>
        <topology evidence="1">Multi-pass membrane protein</topology>
    </subcellularLocation>
</comment>
<evidence type="ECO:0000256" key="4">
    <source>
        <dbReference type="ARBA" id="ARBA00022692"/>
    </source>
</evidence>